<dbReference type="AlphaFoldDB" id="A0A6H0SPN2"/>
<organism evidence="2 3">
    <name type="scientific">Glutamicibacter mishrai</name>
    <dbReference type="NCBI Taxonomy" id="1775880"/>
    <lineage>
        <taxon>Bacteria</taxon>
        <taxon>Bacillati</taxon>
        <taxon>Actinomycetota</taxon>
        <taxon>Actinomycetes</taxon>
        <taxon>Micrococcales</taxon>
        <taxon>Micrococcaceae</taxon>
        <taxon>Glutamicibacter</taxon>
    </lineage>
</organism>
<evidence type="ECO:0000259" key="1">
    <source>
        <dbReference type="Pfam" id="PF00561"/>
    </source>
</evidence>
<dbReference type="PRINTS" id="PR00111">
    <property type="entry name" value="ABHYDROLASE"/>
</dbReference>
<keyword evidence="2" id="KW-0378">Hydrolase</keyword>
<dbReference type="InterPro" id="IPR000073">
    <property type="entry name" value="AB_hydrolase_1"/>
</dbReference>
<keyword evidence="3" id="KW-1185">Reference proteome</keyword>
<gene>
    <name evidence="2" type="ORF">D3791_16480</name>
</gene>
<accession>A0A6H0SPN2</accession>
<dbReference type="InterPro" id="IPR029058">
    <property type="entry name" value="AB_hydrolase_fold"/>
</dbReference>
<sequence length="293" mass="32395">MRQREQLITTHQLYGATVRVFTTVAQEPSRGVIFAVHGFRGDHHGLARIVEHLEHYTVIVPDLPGFGASTSMSELKHDVDGYAQFLEVLANELQLDAKVHLLGHSFGSIVAAKLATTRPFASLLLLNPISELALDSSQALLAKITSAYYEVCAKLPAAIAEPLLRSRLFSDAMSVVMTKSKDRQMRAYVREQHRLYFGGFHSTSTLAQSYHASISSTVGHYSPAISLPTLMIGGKQDELGTEQTQEELRSSFGQARLVMLERVGHLIHYEKAPETANEIDRFLRSLGNQPQAV</sequence>
<feature type="domain" description="AB hydrolase-1" evidence="1">
    <location>
        <begin position="32"/>
        <end position="272"/>
    </location>
</feature>
<dbReference type="GO" id="GO:0016020">
    <property type="term" value="C:membrane"/>
    <property type="evidence" value="ECO:0007669"/>
    <property type="project" value="TreeGrafter"/>
</dbReference>
<dbReference type="GO" id="GO:0016787">
    <property type="term" value="F:hydrolase activity"/>
    <property type="evidence" value="ECO:0007669"/>
    <property type="project" value="UniProtKB-KW"/>
</dbReference>
<name>A0A6H0SPN2_9MICC</name>
<dbReference type="InterPro" id="IPR000639">
    <property type="entry name" value="Epox_hydrolase-like"/>
</dbReference>
<dbReference type="InterPro" id="IPR050266">
    <property type="entry name" value="AB_hydrolase_sf"/>
</dbReference>
<evidence type="ECO:0000313" key="3">
    <source>
        <dbReference type="Proteomes" id="UP000502331"/>
    </source>
</evidence>
<reference evidence="2 3" key="1">
    <citation type="submission" date="2018-09" db="EMBL/GenBank/DDBJ databases">
        <title>Glutamicibacter mishrai S5-52T (LMG 29155T = KCTC 39846T).</title>
        <authorList>
            <person name="Das S.K."/>
        </authorList>
    </citation>
    <scope>NUCLEOTIDE SEQUENCE [LARGE SCALE GENOMIC DNA]</scope>
    <source>
        <strain evidence="2 3">S5-52</strain>
    </source>
</reference>
<evidence type="ECO:0000313" key="2">
    <source>
        <dbReference type="EMBL" id="QIV88561.1"/>
    </source>
</evidence>
<dbReference type="RefSeq" id="WP_022875175.1">
    <property type="nucleotide sequence ID" value="NZ_CP032549.1"/>
</dbReference>
<dbReference type="Gene3D" id="3.40.50.1820">
    <property type="entry name" value="alpha/beta hydrolase"/>
    <property type="match status" value="1"/>
</dbReference>
<dbReference type="PRINTS" id="PR00412">
    <property type="entry name" value="EPOXHYDRLASE"/>
</dbReference>
<dbReference type="Proteomes" id="UP000502331">
    <property type="component" value="Chromosome"/>
</dbReference>
<dbReference type="Pfam" id="PF00561">
    <property type="entry name" value="Abhydrolase_1"/>
    <property type="match status" value="1"/>
</dbReference>
<dbReference type="PANTHER" id="PTHR43798">
    <property type="entry name" value="MONOACYLGLYCEROL LIPASE"/>
    <property type="match status" value="1"/>
</dbReference>
<protein>
    <submittedName>
        <fullName evidence="2">Alpha/beta hydrolase</fullName>
    </submittedName>
</protein>
<proteinExistence type="predicted"/>
<dbReference type="PANTHER" id="PTHR43798:SF33">
    <property type="entry name" value="HYDROLASE, PUTATIVE (AFU_ORTHOLOGUE AFUA_2G14860)-RELATED"/>
    <property type="match status" value="1"/>
</dbReference>
<dbReference type="EMBL" id="CP032549">
    <property type="protein sequence ID" value="QIV88561.1"/>
    <property type="molecule type" value="Genomic_DNA"/>
</dbReference>
<dbReference type="SUPFAM" id="SSF53474">
    <property type="entry name" value="alpha/beta-Hydrolases"/>
    <property type="match status" value="1"/>
</dbReference>